<accession>A0A9X3AFT8</accession>
<keyword evidence="2" id="KW-1003">Cell membrane</keyword>
<dbReference type="GO" id="GO:0005886">
    <property type="term" value="C:plasma membrane"/>
    <property type="evidence" value="ECO:0007669"/>
    <property type="project" value="UniProtKB-SubCell"/>
</dbReference>
<keyword evidence="5 7" id="KW-0472">Membrane</keyword>
<feature type="transmembrane region" description="Helical" evidence="7">
    <location>
        <begin position="719"/>
        <end position="739"/>
    </location>
</feature>
<evidence type="ECO:0000256" key="3">
    <source>
        <dbReference type="ARBA" id="ARBA00022692"/>
    </source>
</evidence>
<sequence length="839" mass="84458">MFSLAWSTIRARRGGFVAAFVALFCGAVVITASGVLLESGLRSGVAAERYAAAAVVVGGPQAHAVAEGPDTPFAERVTLPADVADRIAEVPGVEKAVPERSVRVTVPAAGGAVPVYAHGWTSAGLAPFTLTDGRQPQAPGEAVLDKGLAASAGLSTGDTTTLAIGSVPSDYRVVGLVSAPVLTRQSAVFVADEVAAALSERITAVGVLAAPGVDADDLAKRITATVTGVPLATYTGAEIGDVEFLDVGQARTFLTILSSSLVGTIAMVVLFVVSSTLGLSIQQRRRELAVLRAIAATPRQVHRMIGAEMLLVSVAGGLLGSLPGLAVAGLLRDAFAAAGVLPADFTLVYSPLPAVAALLLCVLGGLAAGYFTARRLAKANPVDALGEAAVEPAQLGTARRAFGVGFIAVGTVVGTVVPLLLPGIAGISGAAGSVLLLMIGTAMLGPHLMRVATATAAPVLNRGRISGYLAVANTRANARRLSGAVVPLALAVAMAAVQIFTVTTANAAASDQVEAGMTADFVLAGPSGLAPEVVEAVRAVPGVRDASPVVRSQVLVEYPMFDQVEVEQLAAQGIAPERVGSTMDLGVTAGSLDEVRGDSIALSTGASDSAGVGIGGTLHAFLGDGTKKDLKVVALYANGLGFGDVTASRELLAAHTATGFDDSVLVTTADGANPAEVGAGLGALAKEYPGLAVLDRSAFAAAQGDARGQQSSTNLIGNGFLLLYLVIAVVNTLVMATGARRREFAMLRLIGTNRRHVSRMMKLEAGIVVAAAVVIGTVVAVVPLIGISIATTGRVLPTVDPVVYGVLVLVTAVIGFSSIVLATRSALRGRPVDAVGAGA</sequence>
<feature type="transmembrane region" description="Helical" evidence="7">
    <location>
        <begin position="309"/>
        <end position="331"/>
    </location>
</feature>
<feature type="transmembrane region" description="Helical" evidence="7">
    <location>
        <begin position="401"/>
        <end position="421"/>
    </location>
</feature>
<feature type="transmembrane region" description="Helical" evidence="7">
    <location>
        <begin position="481"/>
        <end position="500"/>
    </location>
</feature>
<dbReference type="InterPro" id="IPR050250">
    <property type="entry name" value="Macrolide_Exporter_MacB"/>
</dbReference>
<keyword evidence="10" id="KW-1185">Reference proteome</keyword>
<feature type="transmembrane region" description="Helical" evidence="7">
    <location>
        <begin position="802"/>
        <end position="822"/>
    </location>
</feature>
<dbReference type="PANTHER" id="PTHR30572">
    <property type="entry name" value="MEMBRANE COMPONENT OF TRANSPORTER-RELATED"/>
    <property type="match status" value="1"/>
</dbReference>
<feature type="domain" description="ABC3 transporter permease C-terminal" evidence="8">
    <location>
        <begin position="719"/>
        <end position="828"/>
    </location>
</feature>
<evidence type="ECO:0000313" key="10">
    <source>
        <dbReference type="Proteomes" id="UP001141259"/>
    </source>
</evidence>
<feature type="transmembrane region" description="Helical" evidence="7">
    <location>
        <begin position="427"/>
        <end position="445"/>
    </location>
</feature>
<evidence type="ECO:0000256" key="6">
    <source>
        <dbReference type="ARBA" id="ARBA00038076"/>
    </source>
</evidence>
<protein>
    <submittedName>
        <fullName evidence="9">FtsX-like permease family protein</fullName>
    </submittedName>
</protein>
<evidence type="ECO:0000256" key="1">
    <source>
        <dbReference type="ARBA" id="ARBA00004651"/>
    </source>
</evidence>
<dbReference type="Pfam" id="PF02687">
    <property type="entry name" value="FtsX"/>
    <property type="match status" value="2"/>
</dbReference>
<evidence type="ECO:0000256" key="7">
    <source>
        <dbReference type="SAM" id="Phobius"/>
    </source>
</evidence>
<comment type="similarity">
    <text evidence="6">Belongs to the ABC-4 integral membrane protein family.</text>
</comment>
<keyword evidence="4 7" id="KW-1133">Transmembrane helix</keyword>
<dbReference type="GO" id="GO:0022857">
    <property type="term" value="F:transmembrane transporter activity"/>
    <property type="evidence" value="ECO:0007669"/>
    <property type="project" value="TreeGrafter"/>
</dbReference>
<name>A0A9X3AFT8_9PSEU</name>
<gene>
    <name evidence="9" type="ORF">NZH93_12030</name>
</gene>
<evidence type="ECO:0000259" key="8">
    <source>
        <dbReference type="Pfam" id="PF02687"/>
    </source>
</evidence>
<dbReference type="RefSeq" id="WP_259623080.1">
    <property type="nucleotide sequence ID" value="NZ_JANYMP010000004.1"/>
</dbReference>
<keyword evidence="3 7" id="KW-0812">Transmembrane</keyword>
<evidence type="ECO:0000256" key="2">
    <source>
        <dbReference type="ARBA" id="ARBA00022475"/>
    </source>
</evidence>
<organism evidence="9 10">
    <name type="scientific">Umezawaea endophytica</name>
    <dbReference type="NCBI Taxonomy" id="1654476"/>
    <lineage>
        <taxon>Bacteria</taxon>
        <taxon>Bacillati</taxon>
        <taxon>Actinomycetota</taxon>
        <taxon>Actinomycetes</taxon>
        <taxon>Pseudonocardiales</taxon>
        <taxon>Pseudonocardiaceae</taxon>
        <taxon>Umezawaea</taxon>
    </lineage>
</organism>
<feature type="domain" description="ABC3 transporter permease C-terminal" evidence="8">
    <location>
        <begin position="261"/>
        <end position="381"/>
    </location>
</feature>
<dbReference type="EMBL" id="JANYMP010000004">
    <property type="protein sequence ID" value="MCS7477585.1"/>
    <property type="molecule type" value="Genomic_DNA"/>
</dbReference>
<dbReference type="PANTHER" id="PTHR30572:SF4">
    <property type="entry name" value="ABC TRANSPORTER PERMEASE YTRF"/>
    <property type="match status" value="1"/>
</dbReference>
<evidence type="ECO:0000256" key="4">
    <source>
        <dbReference type="ARBA" id="ARBA00022989"/>
    </source>
</evidence>
<proteinExistence type="inferred from homology"/>
<feature type="transmembrane region" description="Helical" evidence="7">
    <location>
        <begin position="351"/>
        <end position="371"/>
    </location>
</feature>
<evidence type="ECO:0000313" key="9">
    <source>
        <dbReference type="EMBL" id="MCS7477585.1"/>
    </source>
</evidence>
<comment type="caution">
    <text evidence="9">The sequence shown here is derived from an EMBL/GenBank/DDBJ whole genome shotgun (WGS) entry which is preliminary data.</text>
</comment>
<evidence type="ECO:0000256" key="5">
    <source>
        <dbReference type="ARBA" id="ARBA00023136"/>
    </source>
</evidence>
<dbReference type="InterPro" id="IPR003838">
    <property type="entry name" value="ABC3_permease_C"/>
</dbReference>
<reference evidence="9" key="1">
    <citation type="submission" date="2022-08" db="EMBL/GenBank/DDBJ databases">
        <authorList>
            <person name="Tistechok S."/>
            <person name="Samborskyy M."/>
            <person name="Roman I."/>
        </authorList>
    </citation>
    <scope>NUCLEOTIDE SEQUENCE</scope>
    <source>
        <strain evidence="9">DSM 103496</strain>
    </source>
</reference>
<dbReference type="Proteomes" id="UP001141259">
    <property type="component" value="Unassembled WGS sequence"/>
</dbReference>
<feature type="transmembrane region" description="Helical" evidence="7">
    <location>
        <begin position="765"/>
        <end position="790"/>
    </location>
</feature>
<comment type="subcellular location">
    <subcellularLocation>
        <location evidence="1">Cell membrane</location>
        <topology evidence="1">Multi-pass membrane protein</topology>
    </subcellularLocation>
</comment>
<feature type="transmembrane region" description="Helical" evidence="7">
    <location>
        <begin position="253"/>
        <end position="279"/>
    </location>
</feature>
<dbReference type="AlphaFoldDB" id="A0A9X3AFT8"/>